<feature type="non-terminal residue" evidence="2">
    <location>
        <position position="1"/>
    </location>
</feature>
<keyword evidence="3" id="KW-1185">Reference proteome</keyword>
<protein>
    <submittedName>
        <fullName evidence="2">Penicillin-binding protein 1C</fullName>
    </submittedName>
</protein>
<evidence type="ECO:0000313" key="2">
    <source>
        <dbReference type="EMBL" id="TPV39986.1"/>
    </source>
</evidence>
<dbReference type="EMBL" id="VHJB01000038">
    <property type="protein sequence ID" value="TPV39986.1"/>
    <property type="molecule type" value="Genomic_DNA"/>
</dbReference>
<dbReference type="InterPro" id="IPR009647">
    <property type="entry name" value="PBP_C"/>
</dbReference>
<dbReference type="Pfam" id="PF06832">
    <property type="entry name" value="BiPBP_C"/>
    <property type="match status" value="1"/>
</dbReference>
<name>A0ABY2ZS16_9GAMM</name>
<proteinExistence type="predicted"/>
<gene>
    <name evidence="2" type="ORF">FJW02_04960</name>
</gene>
<evidence type="ECO:0000313" key="3">
    <source>
        <dbReference type="Proteomes" id="UP000315469"/>
    </source>
</evidence>
<accession>A0ABY2ZS16</accession>
<sequence length="103" mass="11123">AQRLPPVDTHCPPLQQGSSAPLIVTGVVERQIVKPLPGNSTLTIPVAVQGGQGTQRWWFLNGEPLMTQNAANSLSLHLDHPGEYQLVVMDEEGQLVSVTFTRG</sequence>
<evidence type="ECO:0000259" key="1">
    <source>
        <dbReference type="Pfam" id="PF06832"/>
    </source>
</evidence>
<feature type="domain" description="Penicillin-binding C-terminal" evidence="1">
    <location>
        <begin position="16"/>
        <end position="100"/>
    </location>
</feature>
<comment type="caution">
    <text evidence="2">The sequence shown here is derived from an EMBL/GenBank/DDBJ whole genome shotgun (WGS) entry which is preliminary data.</text>
</comment>
<dbReference type="Proteomes" id="UP000315469">
    <property type="component" value="Unassembled WGS sequence"/>
</dbReference>
<organism evidence="2 3">
    <name type="scientific">Pantoea eucalypti</name>
    <dbReference type="NCBI Taxonomy" id="470933"/>
    <lineage>
        <taxon>Bacteria</taxon>
        <taxon>Pseudomonadati</taxon>
        <taxon>Pseudomonadota</taxon>
        <taxon>Gammaproteobacteria</taxon>
        <taxon>Enterobacterales</taxon>
        <taxon>Erwiniaceae</taxon>
        <taxon>Pantoea</taxon>
    </lineage>
</organism>
<reference evidence="2 3" key="1">
    <citation type="submission" date="2019-06" db="EMBL/GenBank/DDBJ databases">
        <title>Taxogenomics and systematics of the genus Pantoea.</title>
        <authorList>
            <person name="Tambong J.T."/>
        </authorList>
    </citation>
    <scope>NUCLEOTIDE SEQUENCE [LARGE SCALE GENOMIC DNA]</scope>
    <source>
        <strain evidence="2 3">LMG 24197</strain>
    </source>
</reference>